<evidence type="ECO:0000313" key="3">
    <source>
        <dbReference type="Proteomes" id="UP000247612"/>
    </source>
</evidence>
<dbReference type="InterPro" id="IPR003607">
    <property type="entry name" value="HD/PDEase_dom"/>
</dbReference>
<organism evidence="2 3">
    <name type="scientific">Dielma fastidiosa</name>
    <dbReference type="NCBI Taxonomy" id="1034346"/>
    <lineage>
        <taxon>Bacteria</taxon>
        <taxon>Bacillati</taxon>
        <taxon>Bacillota</taxon>
        <taxon>Erysipelotrichia</taxon>
        <taxon>Erysipelotrichales</taxon>
        <taxon>Erysipelotrichaceae</taxon>
        <taxon>Dielma</taxon>
    </lineage>
</organism>
<dbReference type="STRING" id="1034346.GCA_000313565_02041"/>
<dbReference type="Pfam" id="PF01966">
    <property type="entry name" value="HD"/>
    <property type="match status" value="1"/>
</dbReference>
<feature type="domain" description="HD" evidence="1">
    <location>
        <begin position="28"/>
        <end position="125"/>
    </location>
</feature>
<dbReference type="RefSeq" id="WP_022938346.1">
    <property type="nucleotide sequence ID" value="NZ_CABKRQ010000005.1"/>
</dbReference>
<evidence type="ECO:0000313" key="2">
    <source>
        <dbReference type="EMBL" id="PXX80542.1"/>
    </source>
</evidence>
<dbReference type="EMBL" id="QJKH01000003">
    <property type="protein sequence ID" value="PXX80542.1"/>
    <property type="molecule type" value="Genomic_DNA"/>
</dbReference>
<gene>
    <name evidence="2" type="ORF">DES51_103137</name>
</gene>
<dbReference type="InterPro" id="IPR006674">
    <property type="entry name" value="HD_domain"/>
</dbReference>
<proteinExistence type="predicted"/>
<protein>
    <submittedName>
        <fullName evidence="2">HD domain-containing protein</fullName>
    </submittedName>
</protein>
<dbReference type="SUPFAM" id="SSF109604">
    <property type="entry name" value="HD-domain/PDEase-like"/>
    <property type="match status" value="1"/>
</dbReference>
<keyword evidence="3" id="KW-1185">Reference proteome</keyword>
<dbReference type="Gene3D" id="1.10.3210.10">
    <property type="entry name" value="Hypothetical protein af1432"/>
    <property type="match status" value="1"/>
</dbReference>
<dbReference type="OrthoDB" id="1767989at2"/>
<sequence length="145" mass="16705">MNRYEEIKKIADRYYNGIENDENRALCFEHSQAVADCAKEIAEKENYNPELVQIAGYLHDCAQYLEHGHHHAFRSSVMARDMLVSSALFSTEEIHRIMNSIARHSDKDRVDGICDEILKNADLLAKKRCGDELSDAAMERIKNYL</sequence>
<name>A0A318KVE4_9FIRM</name>
<comment type="caution">
    <text evidence="2">The sequence shown here is derived from an EMBL/GenBank/DDBJ whole genome shotgun (WGS) entry which is preliminary data.</text>
</comment>
<reference evidence="2 3" key="1">
    <citation type="submission" date="2018-05" db="EMBL/GenBank/DDBJ databases">
        <title>Genomic Encyclopedia of Type Strains, Phase IV (KMG-IV): sequencing the most valuable type-strain genomes for metagenomic binning, comparative biology and taxonomic classification.</title>
        <authorList>
            <person name="Goeker M."/>
        </authorList>
    </citation>
    <scope>NUCLEOTIDE SEQUENCE [LARGE SCALE GENOMIC DNA]</scope>
    <source>
        <strain evidence="2 3">JC118</strain>
    </source>
</reference>
<accession>A0A318KVE4</accession>
<dbReference type="CDD" id="cd00077">
    <property type="entry name" value="HDc"/>
    <property type="match status" value="1"/>
</dbReference>
<dbReference type="Proteomes" id="UP000247612">
    <property type="component" value="Unassembled WGS sequence"/>
</dbReference>
<evidence type="ECO:0000259" key="1">
    <source>
        <dbReference type="Pfam" id="PF01966"/>
    </source>
</evidence>
<dbReference type="AlphaFoldDB" id="A0A318KVE4"/>